<organism evidence="1 2">
    <name type="scientific">Oryzomonas rubra</name>
    <dbReference type="NCBI Taxonomy" id="2509454"/>
    <lineage>
        <taxon>Bacteria</taxon>
        <taxon>Pseudomonadati</taxon>
        <taxon>Thermodesulfobacteriota</taxon>
        <taxon>Desulfuromonadia</taxon>
        <taxon>Geobacterales</taxon>
        <taxon>Geobacteraceae</taxon>
        <taxon>Oryzomonas</taxon>
    </lineage>
</organism>
<name>A0A5A9X6Z1_9BACT</name>
<evidence type="ECO:0000313" key="1">
    <source>
        <dbReference type="EMBL" id="KAA0888730.1"/>
    </source>
</evidence>
<dbReference type="AlphaFoldDB" id="A0A5A9X6Z1"/>
<reference evidence="1 2" key="1">
    <citation type="submission" date="2019-04" db="EMBL/GenBank/DDBJ databases">
        <title>Geobacter ruber sp. nov., ferric-reducing bacteria isolated from paddy soil.</title>
        <authorList>
            <person name="Xu Z."/>
            <person name="Masuda Y."/>
            <person name="Itoh H."/>
            <person name="Senoo K."/>
        </authorList>
    </citation>
    <scope>NUCLEOTIDE SEQUENCE [LARGE SCALE GENOMIC DNA]</scope>
    <source>
        <strain evidence="1 2">Red88</strain>
    </source>
</reference>
<keyword evidence="2" id="KW-1185">Reference proteome</keyword>
<dbReference type="OrthoDB" id="9553996at2"/>
<proteinExistence type="predicted"/>
<gene>
    <name evidence="1" type="ORF">ET418_15230</name>
</gene>
<dbReference type="EMBL" id="SRSD01000010">
    <property type="protein sequence ID" value="KAA0888730.1"/>
    <property type="molecule type" value="Genomic_DNA"/>
</dbReference>
<protein>
    <submittedName>
        <fullName evidence="1">Uncharacterized protein</fullName>
    </submittedName>
</protein>
<evidence type="ECO:0000313" key="2">
    <source>
        <dbReference type="Proteomes" id="UP000324298"/>
    </source>
</evidence>
<comment type="caution">
    <text evidence="1">The sequence shown here is derived from an EMBL/GenBank/DDBJ whole genome shotgun (WGS) entry which is preliminary data.</text>
</comment>
<dbReference type="RefSeq" id="WP_149309020.1">
    <property type="nucleotide sequence ID" value="NZ_SRSD01000010.1"/>
</dbReference>
<sequence length="167" mass="18733">MYKIFMVMMMVVFMAGCKVESTQSSDNTQQQQQERILQEGSAQTGMPAIKNFREKKLLKDIYELRDQDGLVTYTYIVAEMTGKLVYLGESIGYGIPAATQYTNPQKIAEKNTYQSGSYAILPQADPNGLFSPASAEGTWVMLKDPHGGKVRPVYVEQRIVVAPFKMQ</sequence>
<accession>A0A5A9X6Z1</accession>
<dbReference type="Proteomes" id="UP000324298">
    <property type="component" value="Unassembled WGS sequence"/>
</dbReference>
<dbReference type="PROSITE" id="PS51257">
    <property type="entry name" value="PROKAR_LIPOPROTEIN"/>
    <property type="match status" value="1"/>
</dbReference>